<proteinExistence type="predicted"/>
<reference evidence="1" key="1">
    <citation type="journal article" date="2015" name="Nature">
        <title>Complex archaea that bridge the gap between prokaryotes and eukaryotes.</title>
        <authorList>
            <person name="Spang A."/>
            <person name="Saw J.H."/>
            <person name="Jorgensen S.L."/>
            <person name="Zaremba-Niedzwiedzka K."/>
            <person name="Martijn J."/>
            <person name="Lind A.E."/>
            <person name="van Eijk R."/>
            <person name="Schleper C."/>
            <person name="Guy L."/>
            <person name="Ettema T.J."/>
        </authorList>
    </citation>
    <scope>NUCLEOTIDE SEQUENCE</scope>
</reference>
<gene>
    <name evidence="1" type="ORF">LCGC14_1549870</name>
</gene>
<organism evidence="1">
    <name type="scientific">marine sediment metagenome</name>
    <dbReference type="NCBI Taxonomy" id="412755"/>
    <lineage>
        <taxon>unclassified sequences</taxon>
        <taxon>metagenomes</taxon>
        <taxon>ecological metagenomes</taxon>
    </lineage>
</organism>
<protein>
    <submittedName>
        <fullName evidence="1">Uncharacterized protein</fullName>
    </submittedName>
</protein>
<evidence type="ECO:0000313" key="1">
    <source>
        <dbReference type="EMBL" id="KKM58120.1"/>
    </source>
</evidence>
<dbReference type="EMBL" id="LAZR01011831">
    <property type="protein sequence ID" value="KKM58120.1"/>
    <property type="molecule type" value="Genomic_DNA"/>
</dbReference>
<comment type="caution">
    <text evidence="1">The sequence shown here is derived from an EMBL/GenBank/DDBJ whole genome shotgun (WGS) entry which is preliminary data.</text>
</comment>
<accession>A0A0F9L6M2</accession>
<dbReference type="AlphaFoldDB" id="A0A0F9L6M2"/>
<name>A0A0F9L6M2_9ZZZZ</name>
<sequence length="78" mass="8355">MYRFLAILLVSLTLLSNGAEAVEFCQADLNWTEPTLNDDGSLLTDLASYEVWNGCGQTGIYDTVKVVLAPATSDAVLG</sequence>
<feature type="non-terminal residue" evidence="1">
    <location>
        <position position="78"/>
    </location>
</feature>